<evidence type="ECO:0000256" key="5">
    <source>
        <dbReference type="SAM" id="MobiDB-lite"/>
    </source>
</evidence>
<dbReference type="PANTHER" id="PTHR12606">
    <property type="entry name" value="SENTRIN/SUMO-SPECIFIC PROTEASE"/>
    <property type="match status" value="1"/>
</dbReference>
<evidence type="ECO:0000313" key="7">
    <source>
        <dbReference type="EMBL" id="GMH54814.1"/>
    </source>
</evidence>
<comment type="caution">
    <text evidence="7">The sequence shown here is derived from an EMBL/GenBank/DDBJ whole genome shotgun (WGS) entry which is preliminary data.</text>
</comment>
<keyword evidence="4" id="KW-0788">Thiol protease</keyword>
<evidence type="ECO:0000256" key="3">
    <source>
        <dbReference type="ARBA" id="ARBA00022801"/>
    </source>
</evidence>
<evidence type="ECO:0000259" key="6">
    <source>
        <dbReference type="PROSITE" id="PS50600"/>
    </source>
</evidence>
<keyword evidence="2" id="KW-0645">Protease</keyword>
<organism evidence="7 8">
    <name type="scientific">Triparma strigata</name>
    <dbReference type="NCBI Taxonomy" id="1606541"/>
    <lineage>
        <taxon>Eukaryota</taxon>
        <taxon>Sar</taxon>
        <taxon>Stramenopiles</taxon>
        <taxon>Ochrophyta</taxon>
        <taxon>Bolidophyceae</taxon>
        <taxon>Parmales</taxon>
        <taxon>Triparmaceae</taxon>
        <taxon>Triparma</taxon>
    </lineage>
</organism>
<dbReference type="Proteomes" id="UP001165085">
    <property type="component" value="Unassembled WGS sequence"/>
</dbReference>
<dbReference type="PANTHER" id="PTHR12606:SF1">
    <property type="entry name" value="UBIQUITIN-LIKE-SPECIFIC PROTEASE 1A"/>
    <property type="match status" value="1"/>
</dbReference>
<feature type="region of interest" description="Disordered" evidence="5">
    <location>
        <begin position="68"/>
        <end position="95"/>
    </location>
</feature>
<dbReference type="Pfam" id="PF02902">
    <property type="entry name" value="Peptidase_C48"/>
    <property type="match status" value="1"/>
</dbReference>
<dbReference type="InterPro" id="IPR038765">
    <property type="entry name" value="Papain-like_cys_pep_sf"/>
</dbReference>
<feature type="domain" description="Ubiquitin-like protease family profile" evidence="6">
    <location>
        <begin position="389"/>
        <end position="565"/>
    </location>
</feature>
<accession>A0A9W7DSN4</accession>
<comment type="similarity">
    <text evidence="1">Belongs to the peptidase C48 family.</text>
</comment>
<proteinExistence type="inferred from homology"/>
<keyword evidence="8" id="KW-1185">Reference proteome</keyword>
<keyword evidence="3" id="KW-0378">Hydrolase</keyword>
<reference evidence="8" key="1">
    <citation type="journal article" date="2023" name="Commun. Biol.">
        <title>Genome analysis of Parmales, the sister group of diatoms, reveals the evolutionary specialization of diatoms from phago-mixotrophs to photoautotrophs.</title>
        <authorList>
            <person name="Ban H."/>
            <person name="Sato S."/>
            <person name="Yoshikawa S."/>
            <person name="Yamada K."/>
            <person name="Nakamura Y."/>
            <person name="Ichinomiya M."/>
            <person name="Sato N."/>
            <person name="Blanc-Mathieu R."/>
            <person name="Endo H."/>
            <person name="Kuwata A."/>
            <person name="Ogata H."/>
        </authorList>
    </citation>
    <scope>NUCLEOTIDE SEQUENCE [LARGE SCALE GENOMIC DNA]</scope>
    <source>
        <strain evidence="8">NIES 3701</strain>
    </source>
</reference>
<dbReference type="InterPro" id="IPR003653">
    <property type="entry name" value="Peptidase_C48_C"/>
</dbReference>
<dbReference type="EMBL" id="BRXY01000030">
    <property type="protein sequence ID" value="GMH54814.1"/>
    <property type="molecule type" value="Genomic_DNA"/>
</dbReference>
<evidence type="ECO:0000256" key="2">
    <source>
        <dbReference type="ARBA" id="ARBA00022670"/>
    </source>
</evidence>
<dbReference type="OrthoDB" id="76387at2759"/>
<evidence type="ECO:0000256" key="1">
    <source>
        <dbReference type="ARBA" id="ARBA00005234"/>
    </source>
</evidence>
<feature type="region of interest" description="Disordered" evidence="5">
    <location>
        <begin position="1"/>
        <end position="54"/>
    </location>
</feature>
<sequence length="599" mass="66341">MRSTSVDSSKQKHRRRGSFGQRRKTDPNRDGSSLSGSLAGSVTDSLQSLSSQTPSNLRINYNNIASSNNNNNYDNYDDNSTIASSSSPYSTPLPSSSIIDLTSPLPSSPPRLSPLNIDPRTFSLILEISQSLLAKSRTGSLRTFEVFKDIINGTRSNEVERSFDRNLNLGSSMTDDLTDTLGKLSFTKNSNNASYADSSSKEWKAFKAKVEGHAVQCQLGVEGSPSIISTSQDLERSLTRLFTLKPVRPGTIWSAKTMAGNGGTVGMGYHEFRRLLEEGTKSTAYSGLYSGSLSTNTQSKFDLVATSSLPPQTPTRSYSSAKNRVDSLDGEISKWKTPAAEKREKARLAKQKLELSGPLKPLSPDDDERVTAALNQGSSSALVAEIEGDSITVTNFLSLRDGSWLSDEVISIYFRLLKCRDVKSVREGKKKLYNHYFKSFFFTKLFEDGSYKYSGVKRWGKKVANGDVFSLEKILIPVNVNNMHWCLLEVSIPEKRIQYYDSLGGSGEQYLKGMLMYLNDEWQKLSKPGDFVPEDWSLISTTKETPRQKNGYDCGVFTCTCADYISLGLELTYTQKDITVCRRRMALKILNGEGGVTLD</sequence>
<feature type="compositionally biased region" description="Polar residues" evidence="5">
    <location>
        <begin position="42"/>
        <end position="54"/>
    </location>
</feature>
<dbReference type="PROSITE" id="PS50600">
    <property type="entry name" value="ULP_PROTEASE"/>
    <property type="match status" value="1"/>
</dbReference>
<gene>
    <name evidence="7" type="ORF">TrST_g3686</name>
</gene>
<evidence type="ECO:0000313" key="8">
    <source>
        <dbReference type="Proteomes" id="UP001165085"/>
    </source>
</evidence>
<evidence type="ECO:0000256" key="4">
    <source>
        <dbReference type="ARBA" id="ARBA00022807"/>
    </source>
</evidence>
<dbReference type="GO" id="GO:0016926">
    <property type="term" value="P:protein desumoylation"/>
    <property type="evidence" value="ECO:0007669"/>
    <property type="project" value="TreeGrafter"/>
</dbReference>
<dbReference type="Gene3D" id="3.40.395.10">
    <property type="entry name" value="Adenoviral Proteinase, Chain A"/>
    <property type="match status" value="1"/>
</dbReference>
<name>A0A9W7DSN4_9STRA</name>
<dbReference type="GO" id="GO:0005634">
    <property type="term" value="C:nucleus"/>
    <property type="evidence" value="ECO:0007669"/>
    <property type="project" value="TreeGrafter"/>
</dbReference>
<dbReference type="AlphaFoldDB" id="A0A9W7DSN4"/>
<protein>
    <recommendedName>
        <fullName evidence="6">Ubiquitin-like protease family profile domain-containing protein</fullName>
    </recommendedName>
</protein>
<dbReference type="GO" id="GO:0006508">
    <property type="term" value="P:proteolysis"/>
    <property type="evidence" value="ECO:0007669"/>
    <property type="project" value="UniProtKB-KW"/>
</dbReference>
<dbReference type="SUPFAM" id="SSF54001">
    <property type="entry name" value="Cysteine proteinases"/>
    <property type="match status" value="1"/>
</dbReference>
<feature type="compositionally biased region" description="Low complexity" evidence="5">
    <location>
        <begin position="31"/>
        <end position="41"/>
    </location>
</feature>
<dbReference type="GO" id="GO:0016929">
    <property type="term" value="F:deSUMOylase activity"/>
    <property type="evidence" value="ECO:0007669"/>
    <property type="project" value="TreeGrafter"/>
</dbReference>